<evidence type="ECO:0000256" key="5">
    <source>
        <dbReference type="ARBA" id="ARBA00023273"/>
    </source>
</evidence>
<feature type="region of interest" description="Disordered" evidence="6">
    <location>
        <begin position="2014"/>
        <end position="2038"/>
    </location>
</feature>
<dbReference type="InterPro" id="IPR053879">
    <property type="entry name" value="HYDIN_VesB_CFA65-like_Ig"/>
</dbReference>
<dbReference type="Pfam" id="PF26579">
    <property type="entry name" value="Ig_CFAP47"/>
    <property type="match status" value="1"/>
</dbReference>
<proteinExistence type="predicted"/>
<keyword evidence="4" id="KW-0969">Cilium</keyword>
<evidence type="ECO:0000313" key="9">
    <source>
        <dbReference type="Proteomes" id="UP000002494"/>
    </source>
</evidence>
<dbReference type="InterPro" id="IPR056343">
    <property type="entry name" value="CFAP47_dom"/>
</dbReference>
<reference evidence="8" key="1">
    <citation type="submission" date="2024-01" db="EMBL/GenBank/DDBJ databases">
        <title>GRCr8: a new rat reference genome assembly contstructed from accurate long reads and long range scaffolding.</title>
        <authorList>
            <person name="Doris P.A."/>
            <person name="Kalbfleisch T."/>
            <person name="Li K."/>
            <person name="Howe K."/>
            <person name="Wood J."/>
        </authorList>
    </citation>
    <scope>NUCLEOTIDE SEQUENCE [LARGE SCALE GENOMIC DNA]</scope>
    <source>
        <strain evidence="8">Brown Norway</strain>
    </source>
</reference>
<feature type="domain" description="Calponin-homology (CH)" evidence="7">
    <location>
        <begin position="1731"/>
        <end position="1853"/>
    </location>
</feature>
<evidence type="ECO:0000256" key="3">
    <source>
        <dbReference type="ARBA" id="ARBA00022490"/>
    </source>
</evidence>
<evidence type="ECO:0000256" key="6">
    <source>
        <dbReference type="SAM" id="MobiDB-lite"/>
    </source>
</evidence>
<dbReference type="Pfam" id="PF24529">
    <property type="entry name" value="CFAP47"/>
    <property type="match status" value="1"/>
</dbReference>
<dbReference type="PANTHER" id="PTHR45912:SF3">
    <property type="entry name" value="CILIA- AND FLAGELLA-ASSOCIATED PROTEIN 47"/>
    <property type="match status" value="1"/>
</dbReference>
<dbReference type="InterPro" id="IPR013783">
    <property type="entry name" value="Ig-like_fold"/>
</dbReference>
<comment type="subcellular location">
    <subcellularLocation>
        <location evidence="1">Cell projection</location>
        <location evidence="1">Cilium</location>
    </subcellularLocation>
    <subcellularLocation>
        <location evidence="2">Cytoplasm</location>
    </subcellularLocation>
</comment>
<evidence type="ECO:0000256" key="2">
    <source>
        <dbReference type="ARBA" id="ARBA00004496"/>
    </source>
</evidence>
<dbReference type="RGD" id="15003790">
    <property type="gene designation" value="Cfap47"/>
</dbReference>
<dbReference type="Pfam" id="PF22544">
    <property type="entry name" value="HYDIN_VesB_CFA65-like_Ig"/>
    <property type="match status" value="2"/>
</dbReference>
<dbReference type="SUPFAM" id="SSF47576">
    <property type="entry name" value="Calponin-homology domain, CH-domain"/>
    <property type="match status" value="1"/>
</dbReference>
<evidence type="ECO:0000259" key="7">
    <source>
        <dbReference type="PROSITE" id="PS50021"/>
    </source>
</evidence>
<gene>
    <name evidence="8" type="primary">Cfap47</name>
</gene>
<dbReference type="Gene3D" id="2.60.40.10">
    <property type="entry name" value="Immunoglobulins"/>
    <property type="match status" value="5"/>
</dbReference>
<organism evidence="8 9">
    <name type="scientific">Rattus norvegicus</name>
    <name type="common">Rat</name>
    <dbReference type="NCBI Taxonomy" id="10116"/>
    <lineage>
        <taxon>Eukaryota</taxon>
        <taxon>Metazoa</taxon>
        <taxon>Chordata</taxon>
        <taxon>Craniata</taxon>
        <taxon>Vertebrata</taxon>
        <taxon>Euteleostomi</taxon>
        <taxon>Mammalia</taxon>
        <taxon>Eutheria</taxon>
        <taxon>Euarchontoglires</taxon>
        <taxon>Glires</taxon>
        <taxon>Rodentia</taxon>
        <taxon>Myomorpha</taxon>
        <taxon>Muroidea</taxon>
        <taxon>Muridae</taxon>
        <taxon>Murinae</taxon>
        <taxon>Rattus</taxon>
    </lineage>
</organism>
<protein>
    <submittedName>
        <fullName evidence="8">Cilia and flagella associated protein 47</fullName>
    </submittedName>
</protein>
<keyword evidence="5" id="KW-0966">Cell projection</keyword>
<feature type="region of interest" description="Disordered" evidence="6">
    <location>
        <begin position="655"/>
        <end position="676"/>
    </location>
</feature>
<feature type="compositionally biased region" description="Acidic residues" evidence="6">
    <location>
        <begin position="2495"/>
        <end position="2504"/>
    </location>
</feature>
<evidence type="ECO:0000256" key="4">
    <source>
        <dbReference type="ARBA" id="ARBA00023069"/>
    </source>
</evidence>
<feature type="compositionally biased region" description="Polar residues" evidence="6">
    <location>
        <begin position="2026"/>
        <end position="2038"/>
    </location>
</feature>
<sequence length="3205" mass="363088">MDLERGSVAPRDVDNTAKKEVQLRVNPLELKFQDAVSGKVYRLPLTVHNLGRWNQKIRFQEPSKPQFKLLLTSLDKELASGLQMTAMVEYHPNKNEDTFDHIFISVGNKVLDIPLIGLIPVCRLEIVPVVDFGTLVANSKVHCKEITIINRGKAPGMFKTDYQGQLPIVISPSSGIVKAKSSMVIKVDFCADQARTVNEVARVSLQGRPETFLNIKVRVVEQIIELFHMNSERKLECIRFGSVFFGTSKIEHALLYNNSPETVNWVAIMQDDCVGEELGANIHQRTDIALNNLSYLNKIKKIDMTDFMSCVPNEGSLLPYQKIVITFCFSPKLVVDIKKDVGPSHRQDYALFVRFDFVGSKEGFLRDDNSDTMKSNRLQKVELALTGSGLPVILQFDPGKALTFAPCHMGEHSDILCIVKNQSISLPVMYHFQKTAHFKMDPERGKIDEGCIQNVICSFVPHQIGVFRVKQVIEIIGPVADDNLQSLSMKPFHYIHLEFNSTCKAYTKKVGVKINPGISPLVSNPTKHFVAKDSEKKEDLLPVAAMLRSTATNLHNHCSNDESMKNALIAFPNDRAASIRCGDHHEHFRTIFTKMPRYDYTDPDYEYTDLEKLERKAHRDYYTNYINNLRTVRLHKEALRERKLLVNEVDIGMQPSSGLRSPSLSQSEIEEIPSSSKTSVKAKRLLSTKKIASRESESLQRKISRGLKSKPTTHQEKHDCSKVLTPKQIHQVIVGPSVLNFGNVCVKSTNTQLLHIVNMLPMYILIQLDIDLEELQKTNQFSYVIPPTSSTYISMVFESSIHGKFWKSFTFKINNITGGHILVMAVILPVKLELSSNEIVLRPQSFLLKTCFRGTVRLYNHLNCPAEFGWKPVATLRGIAFTIRPAKGIVDPYCSLECEVNWLPGFSSPDRGEFLLQVSGGNTLTLKCIAHVGHTRVTFLEPRILFSNCSQGLTTWRKAILHNIGQNHAYFKVCDQSLLSTINIVPSEGIIPFGGITVLNISCTPTVAEKFDTRAKVAIHHANVIDLRIGGSVEIADVEITPNTFNFSGTYVGTTDIITFVIRNKGVTRAKVEFNLKEFPLFAMDFKGNAGECKNVEGPYMYGIEIEEGTSVECGITFSPVEVATYDFSFPVHINSFKASDLYCEYLSQQKVLMPRVSPLISPCFVQATVLRAPLDLSSTEFLFKIPLFELQHNKEATRIQDLVLHNISKKTVLWSLDIGRIDKYFKSGIFKFTALIGSLKPNEKYTISIHFCPKEAITYLADIAIRLNDNLFDYRVLHLIGEIQLPKISFDPSFICFTPVPLDVTTGVDIRILPQNYFSNSTLQFNIPTAKLLDDDEIHPLTVTFPSGRVIKGSSTGINDEIPCHLSFSSSKPVSFFANLLFCDDRNNWFSLPVTATAENCILTIYLYLAVHLDKQKVILKNDKEGNITKHRGSFLIPMVSHRDSKSFSTQLMKRGSFLPRFNDSEITCGNLFVGMEISHDHLDSDESITERLCAKYLENEEKNQQFFAPEEGSKAFDYFQKVVNATQTWFSLFGWPEGPHSLSIPETIRRDVQKIQFYSSSSPPKKFSRQYDFSKYNKTIYDVILHLSGKLPPGINSNQSLPVDNVERVIQLHSQHASLLDFITAQGGCISHVLPEFLLEPRDYKKWLEITTSTKNTALSTLKRNYSVNIDMDNFEAWSKRAWTDVFLQIYKVTVLSRVTPHCSTSVPVMHGENKSKLNPCFASSNIYSSSERILLSWLNTNYENQRTSIWKSHKSDVPPERWIVNFDSDLLDGLVFATQLAAYCPFLIESYFINMYTRPKRPEQFLHNCLIIINSLREIGFDLNIQAIDICDPNPVLMLMLCVYMYERLPTYLPKKVVPFTCTLYDVVVGQILLKNPSLKTLVYTATIVGRDANDFCLAQTGNVITISPKNQIVLAVKFLSRFLHPAEATLLLISRPKCGIGGSTVAFALKGEILNFKAIDVLKCKSPCYQWKEVIVNVKNPFPSGGDFRVILVESTTLMYLPAQVTRPSKASGMPDRIRSNDYATDRSSSNAENGLRTSIKSNFIREFFCSIQTLSLGPKASSSLEVYYLPFDMHIRYCAIILSNKEIGDLIYIIEGKGLIPLPSNFLPMKPPSPIDYSISLEEYKEDPVLYLTCKPHQILDIELKVPLTNEAKEKALAFAAQQQMSNLEYERRAIAGTLESSTIRAAVALLGLTKIECLLLFNMSKLKKPKSILYTTELSLPAHFNIPRRIYIPQIPEPPAFHMQSLEFKPQILSEERPFQKQLPSTQAALEGTVSIPLRFAPLGSGRYPCKILLLSRHDVRVYVIEGIVNEEEPEAELLFKTPAFEPLTQHIPIKNESKKLWKFQVKIEGEWFHGPPILHVAPGETIQYPLTFKPILECEIMGKLTLQNEVDGMAHIIEIDGIGTKPTALDHIVIDCKVGNVTDKSIIVPNYTKSLLTFKVTSDLSIVWGNSFITIEPDNSIPYTLHVCPWKRGEFKGAITFSVKSRDEEDSQEDTDLEKDFSSQETPSDRSTIIFEEYSDEKVKTLKIWYHLEIHSSPGPPVDTIELHCIALETTCIEIPISNSKNKPVCLDVKLTSTALNGPAEMTLGPLESVNYVVWYSPATTGYKEESIIFQPEMGEEFWYLLKLTTELPKPKRIPEMQCDLGKKIIQTLPLYNPTHETLELKIRNSNPENFVMDLNRKLPLVLLPHSTTELSVYFHPSGLGRYGHETCINFYCTQFKEWKFYMFGVGLFPRPIETERITTILGLQASVMIHFKNPTSEDVSVDLILTNKEKPKNLAIDRCWNSFLHENAAFRFSSLRRTHGIVVPPNGNLDIPVLFIPSAMTLYKTMVIVMVKRANKKNWLIDNFDELNAETKRFIGVDYGEIQAIHWMYPIIGLPQAPPPKSSPVVIRCQANKRTEEKVEVTMVGSFFGSRPSPDLTEFLVFPKRNSSNSIYEDVDVTPKRREFEYEIEFESEETKSSLESTVTLYLFRKHFDVKSELISLVFNLVFTPRKPFRAHITLKVECITDGIWKFPITLIATEPEVEDVINIQGIGLFKTSVTEFRLTSQTRYYEAFEAHFLPGSDREFFVKPHSGELPPFYTKGIVIVVGFKPRMYSKKYQATLVIQTDEIYWLYEINGLPPSPRSMVHVKPKIDATNKIYDCMPPIRHNFIRENAKLRSTGVSSTVKGLSLLPLQPNHSVQLGRNRSNGREQKVR</sequence>
<dbReference type="PROSITE" id="PS50021">
    <property type="entry name" value="CH"/>
    <property type="match status" value="1"/>
</dbReference>
<dbReference type="PANTHER" id="PTHR45912">
    <property type="entry name" value="CILIA- AND FLAGELLA-ASSOCIATED PROTEIN 47"/>
    <property type="match status" value="1"/>
</dbReference>
<reference evidence="8" key="2">
    <citation type="submission" date="2025-08" db="UniProtKB">
        <authorList>
            <consortium name="Ensembl"/>
        </authorList>
    </citation>
    <scope>IDENTIFICATION</scope>
    <source>
        <strain evidence="8">Brown Norway</strain>
    </source>
</reference>
<name>A0ABK0LWY1_RAT</name>
<dbReference type="InterPro" id="IPR036872">
    <property type="entry name" value="CH_dom_sf"/>
</dbReference>
<evidence type="ECO:0000256" key="1">
    <source>
        <dbReference type="ARBA" id="ARBA00004138"/>
    </source>
</evidence>
<dbReference type="Proteomes" id="UP000002494">
    <property type="component" value="Chromosome X"/>
</dbReference>
<evidence type="ECO:0000313" key="8">
    <source>
        <dbReference type="Ensembl" id="ENSRNOP00000110854.1"/>
    </source>
</evidence>
<dbReference type="Gene3D" id="1.10.418.10">
    <property type="entry name" value="Calponin-like domain"/>
    <property type="match status" value="1"/>
</dbReference>
<dbReference type="InterPro" id="IPR001715">
    <property type="entry name" value="CH_dom"/>
</dbReference>
<keyword evidence="9" id="KW-1185">Reference proteome</keyword>
<accession>A0ABK0LWY1</accession>
<keyword evidence="3" id="KW-0963">Cytoplasm</keyword>
<dbReference type="GeneTree" id="ENSGT00940000159699"/>
<reference evidence="8" key="3">
    <citation type="submission" date="2025-09" db="UniProtKB">
        <authorList>
            <consortium name="Ensembl"/>
        </authorList>
    </citation>
    <scope>IDENTIFICATION</scope>
    <source>
        <strain evidence="8">Brown Norway</strain>
    </source>
</reference>
<dbReference type="InterPro" id="IPR058952">
    <property type="entry name" value="Ig_CFAP47"/>
</dbReference>
<dbReference type="Ensembl" id="ENSRNOT00000173569.1">
    <property type="protein sequence ID" value="ENSRNOP00000110854.1"/>
    <property type="gene ID" value="ENSRNOG00000030048.6"/>
</dbReference>
<feature type="region of interest" description="Disordered" evidence="6">
    <location>
        <begin position="2493"/>
        <end position="2515"/>
    </location>
</feature>
<feature type="region of interest" description="Disordered" evidence="6">
    <location>
        <begin position="696"/>
        <end position="720"/>
    </location>
</feature>